<keyword evidence="3" id="KW-1185">Reference proteome</keyword>
<keyword evidence="1" id="KW-0812">Transmembrane</keyword>
<dbReference type="EMBL" id="WHLY01000002">
    <property type="protein sequence ID" value="MPR34001.1"/>
    <property type="molecule type" value="Genomic_DNA"/>
</dbReference>
<dbReference type="AlphaFoldDB" id="A0A7C9BFS2"/>
<organism evidence="2 3">
    <name type="scientific">Salmonirosea aquatica</name>
    <dbReference type="NCBI Taxonomy" id="2654236"/>
    <lineage>
        <taxon>Bacteria</taxon>
        <taxon>Pseudomonadati</taxon>
        <taxon>Bacteroidota</taxon>
        <taxon>Cytophagia</taxon>
        <taxon>Cytophagales</taxon>
        <taxon>Spirosomataceae</taxon>
        <taxon>Salmonirosea</taxon>
    </lineage>
</organism>
<dbReference type="Proteomes" id="UP000479293">
    <property type="component" value="Unassembled WGS sequence"/>
</dbReference>
<proteinExistence type="predicted"/>
<evidence type="ECO:0000313" key="3">
    <source>
        <dbReference type="Proteomes" id="UP000479293"/>
    </source>
</evidence>
<dbReference type="RefSeq" id="WP_152759842.1">
    <property type="nucleotide sequence ID" value="NZ_WHLY01000002.1"/>
</dbReference>
<reference evidence="2 3" key="1">
    <citation type="submission" date="2019-10" db="EMBL/GenBank/DDBJ databases">
        <title>Draft Genome Sequence of Cytophagaceae sp. SJW1-29.</title>
        <authorList>
            <person name="Choi A."/>
        </authorList>
    </citation>
    <scope>NUCLEOTIDE SEQUENCE [LARGE SCALE GENOMIC DNA]</scope>
    <source>
        <strain evidence="2 3">SJW1-29</strain>
    </source>
</reference>
<comment type="caution">
    <text evidence="2">The sequence shown here is derived from an EMBL/GenBank/DDBJ whole genome shotgun (WGS) entry which is preliminary data.</text>
</comment>
<keyword evidence="1" id="KW-1133">Transmembrane helix</keyword>
<sequence>MKIENYRFPFEIFVGNDEGDFKPKYENIDNLKEGDIISVYFYEIENTKKEGLNRFVQFIDKDNISFFERSNSTRTVAYIIISLSIILLFFGLLMWKLGKIGW</sequence>
<accession>A0A7C9BFS2</accession>
<name>A0A7C9BFS2_9BACT</name>
<feature type="transmembrane region" description="Helical" evidence="1">
    <location>
        <begin position="76"/>
        <end position="95"/>
    </location>
</feature>
<protein>
    <submittedName>
        <fullName evidence="2">Uncharacterized protein</fullName>
    </submittedName>
</protein>
<evidence type="ECO:0000256" key="1">
    <source>
        <dbReference type="SAM" id="Phobius"/>
    </source>
</evidence>
<keyword evidence="1" id="KW-0472">Membrane</keyword>
<gene>
    <name evidence="2" type="ORF">GBK04_11640</name>
</gene>
<evidence type="ECO:0000313" key="2">
    <source>
        <dbReference type="EMBL" id="MPR34001.1"/>
    </source>
</evidence>